<evidence type="ECO:0000313" key="3">
    <source>
        <dbReference type="EMBL" id="MBX7482439.1"/>
    </source>
</evidence>
<name>A0ABS7J531_9SPHN</name>
<accession>A0ABS7J531</accession>
<feature type="region of interest" description="Disordered" evidence="1">
    <location>
        <begin position="56"/>
        <end position="85"/>
    </location>
</feature>
<evidence type="ECO:0000256" key="2">
    <source>
        <dbReference type="SAM" id="Phobius"/>
    </source>
</evidence>
<keyword evidence="2" id="KW-1133">Transmembrane helix</keyword>
<dbReference type="EMBL" id="JAIGNO010000004">
    <property type="protein sequence ID" value="MBX7482439.1"/>
    <property type="molecule type" value="Genomic_DNA"/>
</dbReference>
<comment type="caution">
    <text evidence="3">The sequence shown here is derived from an EMBL/GenBank/DDBJ whole genome shotgun (WGS) entry which is preliminary data.</text>
</comment>
<keyword evidence="2" id="KW-0472">Membrane</keyword>
<reference evidence="3 4" key="1">
    <citation type="submission" date="2021-08" db="EMBL/GenBank/DDBJ databases">
        <title>Comparative Genomics Analysis of the Genus Qipengyuania Reveals Extensive Genetic Diversity and Metabolic Versatility, Including the Description of Fifteen Novel Species.</title>
        <authorList>
            <person name="Liu Y."/>
        </authorList>
    </citation>
    <scope>NUCLEOTIDE SEQUENCE [LARGE SCALE GENOMIC DNA]</scope>
    <source>
        <strain evidence="3 4">6D47A</strain>
    </source>
</reference>
<protein>
    <submittedName>
        <fullName evidence="3">Uncharacterized protein</fullName>
    </submittedName>
</protein>
<evidence type="ECO:0000313" key="4">
    <source>
        <dbReference type="Proteomes" id="UP000755104"/>
    </source>
</evidence>
<dbReference type="Proteomes" id="UP000755104">
    <property type="component" value="Unassembled WGS sequence"/>
</dbReference>
<keyword evidence="4" id="KW-1185">Reference proteome</keyword>
<evidence type="ECO:0000256" key="1">
    <source>
        <dbReference type="SAM" id="MobiDB-lite"/>
    </source>
</evidence>
<sequence length="159" mass="16940">MTELLQTYWPLLVAALLVGLVIAWYVFSTGRKTRVTGTSRDVLDEGAPPAERNKALIDSAPAATPTQPAAGVAAPDSPADGDDLTRIKGLGPKLAATLRAMDVTTFAAIAAWNDAEIDRIDATLGRFQGRIRRDDWVGQAKLLAAGDETGFTDRYGKLS</sequence>
<feature type="transmembrane region" description="Helical" evidence="2">
    <location>
        <begin position="6"/>
        <end position="27"/>
    </location>
</feature>
<organism evidence="3 4">
    <name type="scientific">Qipengyuania qiaonensis</name>
    <dbReference type="NCBI Taxonomy" id="2867240"/>
    <lineage>
        <taxon>Bacteria</taxon>
        <taxon>Pseudomonadati</taxon>
        <taxon>Pseudomonadota</taxon>
        <taxon>Alphaproteobacteria</taxon>
        <taxon>Sphingomonadales</taxon>
        <taxon>Erythrobacteraceae</taxon>
        <taxon>Qipengyuania</taxon>
    </lineage>
</organism>
<keyword evidence="2" id="KW-0812">Transmembrane</keyword>
<dbReference type="Gene3D" id="1.10.150.20">
    <property type="entry name" value="5' to 3' exonuclease, C-terminal subdomain"/>
    <property type="match status" value="1"/>
</dbReference>
<dbReference type="RefSeq" id="WP_221557713.1">
    <property type="nucleotide sequence ID" value="NZ_JAIGNO010000004.1"/>
</dbReference>
<proteinExistence type="predicted"/>
<feature type="compositionally biased region" description="Low complexity" evidence="1">
    <location>
        <begin position="60"/>
        <end position="75"/>
    </location>
</feature>
<gene>
    <name evidence="3" type="ORF">K3174_07845</name>
</gene>